<sequence>MGTTFTCKRIASAFENDAGEVIYVLNEVAYESNVRPHRKSVSTVYVGDLRGAMRCIFYWASATEGGILNSPDRKMTPERYIKSWLNALKNPFVYDKNTPINIEYGYSWNEDAREKLVRIVDEKGLPATLGNYYRDVSLLDAYFAVNHPFSHDGKPLIELEQSRKLGYHPSLADDEPKRALDHTVLRFNGSWDDKYVLMNDIGLTMNAAASMYVVVETFVSELWSEELKRPGCYRYEIPAFRTRLKHAEVNNNLRCRLRSIAGPCPEETIEEVRAKYGNGFNLGAVDPGDLHKVISAVGNYQPAA</sequence>
<dbReference type="AlphaFoldDB" id="A0A2I1DIF9"/>
<gene>
    <name evidence="1" type="ORF">B1757_13735</name>
</gene>
<dbReference type="EMBL" id="MXAV01000053">
    <property type="protein sequence ID" value="PKY09659.1"/>
    <property type="molecule type" value="Genomic_DNA"/>
</dbReference>
<proteinExistence type="predicted"/>
<accession>A0A2I1DIF9</accession>
<evidence type="ECO:0000313" key="1">
    <source>
        <dbReference type="EMBL" id="PKY09659.1"/>
    </source>
</evidence>
<organism evidence="1 2">
    <name type="scientific">Acidithiobacillus marinus</name>
    <dbReference type="NCBI Taxonomy" id="187490"/>
    <lineage>
        <taxon>Bacteria</taxon>
        <taxon>Pseudomonadati</taxon>
        <taxon>Pseudomonadota</taxon>
        <taxon>Acidithiobacillia</taxon>
        <taxon>Acidithiobacillales</taxon>
        <taxon>Acidithiobacillaceae</taxon>
        <taxon>Acidithiobacillus</taxon>
    </lineage>
</organism>
<name>A0A2I1DIF9_9PROT</name>
<protein>
    <submittedName>
        <fullName evidence="1">Uncharacterized protein</fullName>
    </submittedName>
</protein>
<comment type="caution">
    <text evidence="1">The sequence shown here is derived from an EMBL/GenBank/DDBJ whole genome shotgun (WGS) entry which is preliminary data.</text>
</comment>
<dbReference type="Proteomes" id="UP000234329">
    <property type="component" value="Unassembled WGS sequence"/>
</dbReference>
<dbReference type="InParanoid" id="A0A2I1DIF9"/>
<dbReference type="OrthoDB" id="8477376at2"/>
<keyword evidence="2" id="KW-1185">Reference proteome</keyword>
<reference evidence="1 2" key="1">
    <citation type="submission" date="2017-03" db="EMBL/GenBank/DDBJ databases">
        <title>Draft genime sequence of the acidophilic sulfur-oxidizing bacterium Acidithiobacillus sp. SH, isolated from seawater.</title>
        <authorList>
            <person name="Sharmin S."/>
            <person name="Tokuhisa M."/>
            <person name="Kanao T."/>
            <person name="Kamimura K."/>
        </authorList>
    </citation>
    <scope>NUCLEOTIDE SEQUENCE [LARGE SCALE GENOMIC DNA]</scope>
    <source>
        <strain evidence="1 2">SH</strain>
    </source>
</reference>
<dbReference type="RefSeq" id="WP_101538869.1">
    <property type="nucleotide sequence ID" value="NZ_MXAV01000053.1"/>
</dbReference>
<evidence type="ECO:0000313" key="2">
    <source>
        <dbReference type="Proteomes" id="UP000234329"/>
    </source>
</evidence>